<dbReference type="GeneID" id="96304090"/>
<dbReference type="Gene3D" id="1.20.910.10">
    <property type="entry name" value="Heme oxygenase-like"/>
    <property type="match status" value="1"/>
</dbReference>
<evidence type="ECO:0000313" key="4">
    <source>
        <dbReference type="EMBL" id="SFJ08884.1"/>
    </source>
</evidence>
<comment type="pathway">
    <text evidence="1">Cofactor biosynthesis; thiamine diphosphate biosynthesis.</text>
</comment>
<dbReference type="InterPro" id="IPR004305">
    <property type="entry name" value="Thiaminase-2/PQQC"/>
</dbReference>
<proteinExistence type="predicted"/>
<evidence type="ECO:0000256" key="1">
    <source>
        <dbReference type="ARBA" id="ARBA00004948"/>
    </source>
</evidence>
<evidence type="ECO:0000259" key="3">
    <source>
        <dbReference type="Pfam" id="PF03070"/>
    </source>
</evidence>
<sequence>MSDFAGFRRPSLRPGVRSGPTQDGGIEFTYLDGRRFVEFEFDAGRAERFQDFVAVLAEGGLSAAELGAAFPGSPQEYGEMLAALDEQGMIAEAEEAAEGGMSGVSAYAYLRRHADRVRAEVRSPLVEALVDGSVTRGQLIGYAVEYWHITHLCPRALAPALARDDLGLPVWEKLMHFYMTERNHDRIMEKSLAAVGVPREALLRAQPLPATMAIMASLGVYAYNFPLALISTLFPMEEPEPEFLELFRLRCAELGLPEGFVRPIVSHSDVNEDEAHEAVSLDLLADFPYLSTETVRECAKAVADVIEQRARLDAEVVSWYGAGGELRDFGHHGYPTQAGKALTCAPLTSLA</sequence>
<accession>A0A1I3NHR9</accession>
<dbReference type="Pfam" id="PF03070">
    <property type="entry name" value="TENA_THI-4"/>
    <property type="match status" value="1"/>
</dbReference>
<dbReference type="SUPFAM" id="SSF48613">
    <property type="entry name" value="Heme oxygenase-like"/>
    <property type="match status" value="1"/>
</dbReference>
<dbReference type="InterPro" id="IPR016084">
    <property type="entry name" value="Haem_Oase-like_multi-hlx"/>
</dbReference>
<reference evidence="5" key="1">
    <citation type="submission" date="2016-10" db="EMBL/GenBank/DDBJ databases">
        <authorList>
            <person name="Varghese N."/>
            <person name="Submissions S."/>
        </authorList>
    </citation>
    <scope>NUCLEOTIDE SEQUENCE [LARGE SCALE GENOMIC DNA]</scope>
    <source>
        <strain evidence="5">CGMCC 4.2126</strain>
    </source>
</reference>
<keyword evidence="5" id="KW-1185">Reference proteome</keyword>
<name>A0A1I3NHR9_9ACTN</name>
<dbReference type="EMBL" id="FOQY01000006">
    <property type="protein sequence ID" value="SFJ08884.1"/>
    <property type="molecule type" value="Genomic_DNA"/>
</dbReference>
<gene>
    <name evidence="4" type="ORF">SAMN05216275_106231</name>
</gene>
<evidence type="ECO:0000313" key="5">
    <source>
        <dbReference type="Proteomes" id="UP000199111"/>
    </source>
</evidence>
<organism evidence="4 5">
    <name type="scientific">Streptosporangium canum</name>
    <dbReference type="NCBI Taxonomy" id="324952"/>
    <lineage>
        <taxon>Bacteria</taxon>
        <taxon>Bacillati</taxon>
        <taxon>Actinomycetota</taxon>
        <taxon>Actinomycetes</taxon>
        <taxon>Streptosporangiales</taxon>
        <taxon>Streptosporangiaceae</taxon>
        <taxon>Streptosporangium</taxon>
    </lineage>
</organism>
<protein>
    <recommendedName>
        <fullName evidence="3">Thiaminase-2/PQQC domain-containing protein</fullName>
    </recommendedName>
</protein>
<dbReference type="AlphaFoldDB" id="A0A1I3NHR9"/>
<dbReference type="RefSeq" id="WP_093887056.1">
    <property type="nucleotide sequence ID" value="NZ_FOQY01000006.1"/>
</dbReference>
<dbReference type="Proteomes" id="UP000199111">
    <property type="component" value="Unassembled WGS sequence"/>
</dbReference>
<feature type="region of interest" description="Disordered" evidence="2">
    <location>
        <begin position="1"/>
        <end position="24"/>
    </location>
</feature>
<feature type="domain" description="Thiaminase-2/PQQC" evidence="3">
    <location>
        <begin position="124"/>
        <end position="213"/>
    </location>
</feature>
<evidence type="ECO:0000256" key="2">
    <source>
        <dbReference type="SAM" id="MobiDB-lite"/>
    </source>
</evidence>